<name>A0A0P6Z420_9CHLR</name>
<sequence>MGVGLCATTGTVALAGGGIVAVGKSITGTTVGNSIGSFGMLFGSTVKARTEGCTLNSGRTGKSLLGGSSLSNVVGNGESAIVGIACMLGVGELSKATALTAIWASSSLFGMNVSTSIKPIKPSAPTTGSTRHQLRSLLSFTRSRCGCISITPLSSNLIGYRLLALGFILNP</sequence>
<evidence type="ECO:0000313" key="1">
    <source>
        <dbReference type="EMBL" id="KPL91989.1"/>
    </source>
</evidence>
<dbReference type="AlphaFoldDB" id="A0A0P6Z420"/>
<comment type="caution">
    <text evidence="1">The sequence shown here is derived from an EMBL/GenBank/DDBJ whole genome shotgun (WGS) entry which is preliminary data.</text>
</comment>
<reference evidence="1 2" key="1">
    <citation type="submission" date="2015-07" db="EMBL/GenBank/DDBJ databases">
        <title>Whole genome sequence of Herpetosiphon geysericola DSM 7119.</title>
        <authorList>
            <person name="Hemp J."/>
            <person name="Ward L.M."/>
            <person name="Pace L.A."/>
            <person name="Fischer W.W."/>
        </authorList>
    </citation>
    <scope>NUCLEOTIDE SEQUENCE [LARGE SCALE GENOMIC DNA]</scope>
    <source>
        <strain evidence="1 2">DSM 7119</strain>
    </source>
</reference>
<protein>
    <submittedName>
        <fullName evidence="1">Uncharacterized protein</fullName>
    </submittedName>
</protein>
<evidence type="ECO:0000313" key="2">
    <source>
        <dbReference type="Proteomes" id="UP000050277"/>
    </source>
</evidence>
<dbReference type="EMBL" id="LGKP01000002">
    <property type="protein sequence ID" value="KPL91989.1"/>
    <property type="molecule type" value="Genomic_DNA"/>
</dbReference>
<proteinExistence type="predicted"/>
<keyword evidence="2" id="KW-1185">Reference proteome</keyword>
<accession>A0A0P6Z420</accession>
<organism evidence="1 2">
    <name type="scientific">Herpetosiphon geysericola</name>
    <dbReference type="NCBI Taxonomy" id="70996"/>
    <lineage>
        <taxon>Bacteria</taxon>
        <taxon>Bacillati</taxon>
        <taxon>Chloroflexota</taxon>
        <taxon>Chloroflexia</taxon>
        <taxon>Herpetosiphonales</taxon>
        <taxon>Herpetosiphonaceae</taxon>
        <taxon>Herpetosiphon</taxon>
    </lineage>
</organism>
<dbReference type="Proteomes" id="UP000050277">
    <property type="component" value="Unassembled WGS sequence"/>
</dbReference>
<gene>
    <name evidence="1" type="ORF">SE18_00065</name>
</gene>